<name>A0A366FEG0_9HYPH</name>
<sequence length="627" mass="70207">MTTSFKTNPIALKDLMRECHEGKLQLPDFQRGWVWDQDRIIDLLASISEGFPVGALMTLDASGEVAFAVRPVEGAPPAAKPLEAYLLDGQQRMTSLYQSTSTRSAVATLTAKKQPARLHFYFDIRAALNPNIARRDAIVPVPEDRVIRANFGRDIVLDLSTEASEFAALHFPIDRMFEAQLWVQAALTWVLQDMEARKDHMALINDFSIKVINNFSDYQVPVITLGKDTSRPAVCLVFEKVNTGGKPLDAFELVTAMYAGQEVDGKPFRLRDDWKARRDKLVKQPVLANVEPVEFLQAVSLLHTKALRTKAEDEGRDPPAISATRNSLLQIPLSAYVEYAGKVEQGYVTAAKFLHWLKVFRARDLPYQTQLVPLAAILAELGPNWENDAVRKLLAQWYWCGVFGELYGSAVESRFALDIRDVPRWISGGAVPQTIERADFREERLRTLRTRLSAAYKGVHALLMRCGAEDFRSGQPFDQTVFFDENVDIHHVFPEAWCKSNNIKPEVYNSIVNKAPLSARTNRVIGGVAPSAYLARLEKGSAQNPPIAADRLESILRTHEISVALLQANDFTAFFDDRRERLLKLIETAMGKPAVREDVAPPDPDDSFGEDEREAELMEAAESEVAA</sequence>
<proteinExistence type="predicted"/>
<evidence type="ECO:0000313" key="4">
    <source>
        <dbReference type="Proteomes" id="UP000253529"/>
    </source>
</evidence>
<evidence type="ECO:0000256" key="1">
    <source>
        <dbReference type="SAM" id="MobiDB-lite"/>
    </source>
</evidence>
<dbReference type="Proteomes" id="UP000253529">
    <property type="component" value="Unassembled WGS sequence"/>
</dbReference>
<dbReference type="AlphaFoldDB" id="A0A366FEG0"/>
<dbReference type="RefSeq" id="WP_245427678.1">
    <property type="nucleotide sequence ID" value="NZ_QNRK01000012.1"/>
</dbReference>
<feature type="region of interest" description="Disordered" evidence="1">
    <location>
        <begin position="593"/>
        <end position="627"/>
    </location>
</feature>
<evidence type="ECO:0000313" key="3">
    <source>
        <dbReference type="EMBL" id="RBP13038.1"/>
    </source>
</evidence>
<feature type="compositionally biased region" description="Acidic residues" evidence="1">
    <location>
        <begin position="603"/>
        <end position="627"/>
    </location>
</feature>
<reference evidence="3 4" key="1">
    <citation type="submission" date="2018-06" db="EMBL/GenBank/DDBJ databases">
        <title>Genomic Encyclopedia of Type Strains, Phase IV (KMG-IV): sequencing the most valuable type-strain genomes for metagenomic binning, comparative biology and taxonomic classification.</title>
        <authorList>
            <person name="Goeker M."/>
        </authorList>
    </citation>
    <scope>NUCLEOTIDE SEQUENCE [LARGE SCALE GENOMIC DNA]</scope>
    <source>
        <strain evidence="3 4">DSM 24875</strain>
    </source>
</reference>
<dbReference type="PANTHER" id="PTHR37292">
    <property type="entry name" value="VNG6097C"/>
    <property type="match status" value="1"/>
</dbReference>
<feature type="domain" description="GmrSD restriction endonucleases N-terminal" evidence="2">
    <location>
        <begin position="13"/>
        <end position="258"/>
    </location>
</feature>
<comment type="caution">
    <text evidence="3">The sequence shown here is derived from an EMBL/GenBank/DDBJ whole genome shotgun (WGS) entry which is preliminary data.</text>
</comment>
<organism evidence="3 4">
    <name type="scientific">Roseiarcus fermentans</name>
    <dbReference type="NCBI Taxonomy" id="1473586"/>
    <lineage>
        <taxon>Bacteria</taxon>
        <taxon>Pseudomonadati</taxon>
        <taxon>Pseudomonadota</taxon>
        <taxon>Alphaproteobacteria</taxon>
        <taxon>Hyphomicrobiales</taxon>
        <taxon>Roseiarcaceae</taxon>
        <taxon>Roseiarcus</taxon>
    </lineage>
</organism>
<dbReference type="InterPro" id="IPR004919">
    <property type="entry name" value="GmrSD_N"/>
</dbReference>
<dbReference type="Pfam" id="PF03235">
    <property type="entry name" value="GmrSD_N"/>
    <property type="match status" value="1"/>
</dbReference>
<accession>A0A366FEG0</accession>
<dbReference type="PANTHER" id="PTHR37292:SF2">
    <property type="entry name" value="DUF262 DOMAIN-CONTAINING PROTEIN"/>
    <property type="match status" value="1"/>
</dbReference>
<protein>
    <recommendedName>
        <fullName evidence="2">GmrSD restriction endonucleases N-terminal domain-containing protein</fullName>
    </recommendedName>
</protein>
<keyword evidence="4" id="KW-1185">Reference proteome</keyword>
<dbReference type="EMBL" id="QNRK01000012">
    <property type="protein sequence ID" value="RBP13038.1"/>
    <property type="molecule type" value="Genomic_DNA"/>
</dbReference>
<gene>
    <name evidence="3" type="ORF">DFR50_1126</name>
</gene>
<evidence type="ECO:0000259" key="2">
    <source>
        <dbReference type="Pfam" id="PF03235"/>
    </source>
</evidence>